<feature type="transmembrane region" description="Helical" evidence="6">
    <location>
        <begin position="112"/>
        <end position="134"/>
    </location>
</feature>
<dbReference type="Proteomes" id="UP001287059">
    <property type="component" value="Unassembled WGS sequence"/>
</dbReference>
<evidence type="ECO:0000256" key="3">
    <source>
        <dbReference type="ARBA" id="ARBA00022692"/>
    </source>
</evidence>
<evidence type="ECO:0000256" key="2">
    <source>
        <dbReference type="ARBA" id="ARBA00022448"/>
    </source>
</evidence>
<evidence type="ECO:0000313" key="8">
    <source>
        <dbReference type="EMBL" id="MDX8477939.1"/>
    </source>
</evidence>
<evidence type="ECO:0000256" key="1">
    <source>
        <dbReference type="ARBA" id="ARBA00004141"/>
    </source>
</evidence>
<dbReference type="InterPro" id="IPR020846">
    <property type="entry name" value="MFS_dom"/>
</dbReference>
<feature type="transmembrane region" description="Helical" evidence="6">
    <location>
        <begin position="264"/>
        <end position="283"/>
    </location>
</feature>
<accession>A0ABU4XWC9</accession>
<gene>
    <name evidence="8" type="ORF">RFN28_05505</name>
</gene>
<dbReference type="PANTHER" id="PTHR23504">
    <property type="entry name" value="MAJOR FACILITATOR SUPERFAMILY DOMAIN-CONTAINING PROTEIN 10"/>
    <property type="match status" value="1"/>
</dbReference>
<organism evidence="8 9">
    <name type="scientific">Mesorhizobium album</name>
    <dbReference type="NCBI Taxonomy" id="3072314"/>
    <lineage>
        <taxon>Bacteria</taxon>
        <taxon>Pseudomonadati</taxon>
        <taxon>Pseudomonadota</taxon>
        <taxon>Alphaproteobacteria</taxon>
        <taxon>Hyphomicrobiales</taxon>
        <taxon>Phyllobacteriaceae</taxon>
        <taxon>Mesorhizobium</taxon>
    </lineage>
</organism>
<name>A0ABU4XWC9_9HYPH</name>
<dbReference type="CDD" id="cd17325">
    <property type="entry name" value="MFS_MdtG_SLC18_like"/>
    <property type="match status" value="1"/>
</dbReference>
<dbReference type="RefSeq" id="WP_320286362.1">
    <property type="nucleotide sequence ID" value="NZ_JAVIIW010000004.1"/>
</dbReference>
<feature type="transmembrane region" description="Helical" evidence="6">
    <location>
        <begin position="87"/>
        <end position="106"/>
    </location>
</feature>
<dbReference type="InterPro" id="IPR011701">
    <property type="entry name" value="MFS"/>
</dbReference>
<reference evidence="8 9" key="1">
    <citation type="submission" date="2023-08" db="EMBL/GenBank/DDBJ databases">
        <title>Implementing the SeqCode for naming new Mesorhizobium species isolated from Vachellia karroo root nodules.</title>
        <authorList>
            <person name="Van Lill M."/>
        </authorList>
    </citation>
    <scope>NUCLEOTIDE SEQUENCE [LARGE SCALE GENOMIC DNA]</scope>
    <source>
        <strain evidence="8 9">VK24D</strain>
    </source>
</reference>
<evidence type="ECO:0000256" key="6">
    <source>
        <dbReference type="SAM" id="Phobius"/>
    </source>
</evidence>
<keyword evidence="2" id="KW-0813">Transport</keyword>
<comment type="caution">
    <text evidence="8">The sequence shown here is derived from an EMBL/GenBank/DDBJ whole genome shotgun (WGS) entry which is preliminary data.</text>
</comment>
<feature type="transmembrane region" description="Helical" evidence="6">
    <location>
        <begin position="146"/>
        <end position="164"/>
    </location>
</feature>
<keyword evidence="5 6" id="KW-0472">Membrane</keyword>
<keyword evidence="4 6" id="KW-1133">Transmembrane helix</keyword>
<evidence type="ECO:0000256" key="5">
    <source>
        <dbReference type="ARBA" id="ARBA00023136"/>
    </source>
</evidence>
<dbReference type="EMBL" id="JAVIIW010000004">
    <property type="protein sequence ID" value="MDX8477939.1"/>
    <property type="molecule type" value="Genomic_DNA"/>
</dbReference>
<feature type="domain" description="Major facilitator superfamily (MFS) profile" evidence="7">
    <location>
        <begin position="15"/>
        <end position="406"/>
    </location>
</feature>
<evidence type="ECO:0000256" key="4">
    <source>
        <dbReference type="ARBA" id="ARBA00022989"/>
    </source>
</evidence>
<keyword evidence="3 6" id="KW-0812">Transmembrane</keyword>
<dbReference type="SUPFAM" id="SSF103473">
    <property type="entry name" value="MFS general substrate transporter"/>
    <property type="match status" value="1"/>
</dbReference>
<dbReference type="PROSITE" id="PS50850">
    <property type="entry name" value="MFS"/>
    <property type="match status" value="1"/>
</dbReference>
<feature type="transmembrane region" description="Helical" evidence="6">
    <location>
        <begin position="184"/>
        <end position="206"/>
    </location>
</feature>
<feature type="transmembrane region" description="Helical" evidence="6">
    <location>
        <begin position="57"/>
        <end position="75"/>
    </location>
</feature>
<sequence>MIRLAKTLERRQSRALAALVFSAFVIALGYGTILPVLPQMVQRLLSAPNAVDIARHTGFLTAAFAVAPLATAFPWGRLSDRYGRRPILILGLAGFAVTFAATTIPLSLTFLYVMRLLNGGFSAAVLPSAFAFVADTEADEQRRARAFGRISVASSLGLLAGPMIGGLAWQRLGTMPFDEMSNGAFLLSFLVAGGAVVAAATVARAIERGPPPRQKRDDLESTAAAKSGELRLLVLAGVLAGGLGLFEVGLTLRSRSLSITPTELGSMFAMCMAVMLIAQGIVFSRLVKPETTRWLIAPAFAVMAVGLAMVLLAGGSDGLLIPTSMVAASGGLLAPTLTYWISWIAKRGHAAELGLQSTVTSMGQALGSAGAGLLYESFDVSVAFLAPAAVLAIAAVASLQLPRQLETTPAVARDPGGKSVAE</sequence>
<feature type="transmembrane region" description="Helical" evidence="6">
    <location>
        <begin position="295"/>
        <end position="313"/>
    </location>
</feature>
<dbReference type="PRINTS" id="PR01035">
    <property type="entry name" value="TCRTETA"/>
</dbReference>
<dbReference type="InterPro" id="IPR036259">
    <property type="entry name" value="MFS_trans_sf"/>
</dbReference>
<proteinExistence type="predicted"/>
<evidence type="ECO:0000313" key="9">
    <source>
        <dbReference type="Proteomes" id="UP001287059"/>
    </source>
</evidence>
<dbReference type="Gene3D" id="1.20.1250.20">
    <property type="entry name" value="MFS general substrate transporter like domains"/>
    <property type="match status" value="1"/>
</dbReference>
<evidence type="ECO:0000259" key="7">
    <source>
        <dbReference type="PROSITE" id="PS50850"/>
    </source>
</evidence>
<feature type="transmembrane region" description="Helical" evidence="6">
    <location>
        <begin position="232"/>
        <end position="252"/>
    </location>
</feature>
<comment type="subcellular location">
    <subcellularLocation>
        <location evidence="1">Membrane</location>
        <topology evidence="1">Multi-pass membrane protein</topology>
    </subcellularLocation>
</comment>
<dbReference type="PANTHER" id="PTHR23504:SF15">
    <property type="entry name" value="MAJOR FACILITATOR SUPERFAMILY (MFS) PROFILE DOMAIN-CONTAINING PROTEIN"/>
    <property type="match status" value="1"/>
</dbReference>
<feature type="transmembrane region" description="Helical" evidence="6">
    <location>
        <begin position="319"/>
        <end position="341"/>
    </location>
</feature>
<protein>
    <submittedName>
        <fullName evidence="8">MFS transporter</fullName>
    </submittedName>
</protein>
<keyword evidence="9" id="KW-1185">Reference proteome</keyword>
<dbReference type="Pfam" id="PF07690">
    <property type="entry name" value="MFS_1"/>
    <property type="match status" value="1"/>
</dbReference>
<dbReference type="InterPro" id="IPR001958">
    <property type="entry name" value="Tet-R_TetA/multi-R_MdtG-like"/>
</dbReference>
<feature type="transmembrane region" description="Helical" evidence="6">
    <location>
        <begin position="16"/>
        <end position="37"/>
    </location>
</feature>